<sequence>MAERKTHKIDASGKILGRLASEISILLRGKHKPSFQPKKDLGDFIIVENVDKIRVTGKKMEKKKYYRHSEYMGGLKEISLKELFAKNPARVLKLAVLRMMPRNKLARQQIKRLKFL</sequence>
<dbReference type="Pfam" id="PF00572">
    <property type="entry name" value="Ribosomal_L13"/>
    <property type="match status" value="1"/>
</dbReference>
<name>A0A2M7R825_9BACT</name>
<dbReference type="InterPro" id="IPR036899">
    <property type="entry name" value="Ribosomal_uL13_sf"/>
</dbReference>
<evidence type="ECO:0000256" key="4">
    <source>
        <dbReference type="HAMAP-Rule" id="MF_01366"/>
    </source>
</evidence>
<dbReference type="Gene3D" id="3.90.1180.10">
    <property type="entry name" value="Ribosomal protein L13"/>
    <property type="match status" value="1"/>
</dbReference>
<comment type="similarity">
    <text evidence="1 4">Belongs to the universal ribosomal protein uL13 family.</text>
</comment>
<evidence type="ECO:0000256" key="2">
    <source>
        <dbReference type="ARBA" id="ARBA00022980"/>
    </source>
</evidence>
<organism evidence="5 6">
    <name type="scientific">Candidatus Nealsonbacteria bacterium CG_4_10_14_0_8_um_filter_35_10</name>
    <dbReference type="NCBI Taxonomy" id="1974683"/>
    <lineage>
        <taxon>Bacteria</taxon>
        <taxon>Candidatus Nealsoniibacteriota</taxon>
    </lineage>
</organism>
<dbReference type="GO" id="GO:0006412">
    <property type="term" value="P:translation"/>
    <property type="evidence" value="ECO:0007669"/>
    <property type="project" value="UniProtKB-UniRule"/>
</dbReference>
<dbReference type="GO" id="GO:0003729">
    <property type="term" value="F:mRNA binding"/>
    <property type="evidence" value="ECO:0007669"/>
    <property type="project" value="TreeGrafter"/>
</dbReference>
<dbReference type="InterPro" id="IPR005822">
    <property type="entry name" value="Ribosomal_uL13"/>
</dbReference>
<dbReference type="NCBIfam" id="TIGR01066">
    <property type="entry name" value="rplM_bact"/>
    <property type="match status" value="1"/>
</dbReference>
<evidence type="ECO:0000256" key="3">
    <source>
        <dbReference type="ARBA" id="ARBA00023274"/>
    </source>
</evidence>
<keyword evidence="2 4" id="KW-0689">Ribosomal protein</keyword>
<evidence type="ECO:0000313" key="5">
    <source>
        <dbReference type="EMBL" id="PIY90959.1"/>
    </source>
</evidence>
<comment type="caution">
    <text evidence="5">The sequence shown here is derived from an EMBL/GenBank/DDBJ whole genome shotgun (WGS) entry which is preliminary data.</text>
</comment>
<dbReference type="GO" id="GO:0003735">
    <property type="term" value="F:structural constituent of ribosome"/>
    <property type="evidence" value="ECO:0007669"/>
    <property type="project" value="InterPro"/>
</dbReference>
<comment type="function">
    <text evidence="4">This protein is one of the early assembly proteins of the 50S ribosomal subunit, although it is not seen to bind rRNA by itself. It is important during the early stages of 50S assembly.</text>
</comment>
<dbReference type="HAMAP" id="MF_01366">
    <property type="entry name" value="Ribosomal_uL13"/>
    <property type="match status" value="1"/>
</dbReference>
<dbReference type="PIRSF" id="PIRSF002181">
    <property type="entry name" value="Ribosomal_L13"/>
    <property type="match status" value="1"/>
</dbReference>
<proteinExistence type="inferred from homology"/>
<protein>
    <recommendedName>
        <fullName evidence="4">Large ribosomal subunit protein uL13</fullName>
    </recommendedName>
</protein>
<dbReference type="GO" id="GO:0017148">
    <property type="term" value="P:negative regulation of translation"/>
    <property type="evidence" value="ECO:0007669"/>
    <property type="project" value="TreeGrafter"/>
</dbReference>
<dbReference type="PANTHER" id="PTHR11545">
    <property type="entry name" value="RIBOSOMAL PROTEIN L13"/>
    <property type="match status" value="1"/>
</dbReference>
<gene>
    <name evidence="4 5" type="primary">rplM</name>
    <name evidence="5" type="ORF">COY72_00710</name>
</gene>
<dbReference type="SUPFAM" id="SSF52161">
    <property type="entry name" value="Ribosomal protein L13"/>
    <property type="match status" value="1"/>
</dbReference>
<dbReference type="CDD" id="cd00392">
    <property type="entry name" value="Ribosomal_L13"/>
    <property type="match status" value="1"/>
</dbReference>
<evidence type="ECO:0000313" key="6">
    <source>
        <dbReference type="Proteomes" id="UP000230055"/>
    </source>
</evidence>
<dbReference type="EMBL" id="PFLX01000017">
    <property type="protein sequence ID" value="PIY90959.1"/>
    <property type="molecule type" value="Genomic_DNA"/>
</dbReference>
<comment type="subunit">
    <text evidence="4">Part of the 50S ribosomal subunit.</text>
</comment>
<reference evidence="6" key="1">
    <citation type="submission" date="2017-09" db="EMBL/GenBank/DDBJ databases">
        <title>Depth-based differentiation of microbial function through sediment-hosted aquifers and enrichment of novel symbionts in the deep terrestrial subsurface.</title>
        <authorList>
            <person name="Probst A.J."/>
            <person name="Ladd B."/>
            <person name="Jarett J.K."/>
            <person name="Geller-Mcgrath D.E."/>
            <person name="Sieber C.M.K."/>
            <person name="Emerson J.B."/>
            <person name="Anantharaman K."/>
            <person name="Thomas B.C."/>
            <person name="Malmstrom R."/>
            <person name="Stieglmeier M."/>
            <person name="Klingl A."/>
            <person name="Woyke T."/>
            <person name="Ryan C.M."/>
            <person name="Banfield J.F."/>
        </authorList>
    </citation>
    <scope>NUCLEOTIDE SEQUENCE [LARGE SCALE GENOMIC DNA]</scope>
</reference>
<keyword evidence="3 4" id="KW-0687">Ribonucleoprotein</keyword>
<dbReference type="Proteomes" id="UP000230055">
    <property type="component" value="Unassembled WGS sequence"/>
</dbReference>
<evidence type="ECO:0000256" key="1">
    <source>
        <dbReference type="ARBA" id="ARBA00006227"/>
    </source>
</evidence>
<dbReference type="InterPro" id="IPR005823">
    <property type="entry name" value="Ribosomal_uL13_bac-type"/>
</dbReference>
<dbReference type="PANTHER" id="PTHR11545:SF2">
    <property type="entry name" value="LARGE RIBOSOMAL SUBUNIT PROTEIN UL13M"/>
    <property type="match status" value="1"/>
</dbReference>
<accession>A0A2M7R825</accession>
<dbReference type="AlphaFoldDB" id="A0A2M7R825"/>
<dbReference type="GO" id="GO:0022625">
    <property type="term" value="C:cytosolic large ribosomal subunit"/>
    <property type="evidence" value="ECO:0007669"/>
    <property type="project" value="TreeGrafter"/>
</dbReference>